<evidence type="ECO:0000313" key="3">
    <source>
        <dbReference type="Proteomes" id="UP000234951"/>
    </source>
</evidence>
<dbReference type="InterPro" id="IPR007536">
    <property type="entry name" value="16SrRNA_methylTrfase_J"/>
</dbReference>
<dbReference type="GO" id="GO:0008990">
    <property type="term" value="F:rRNA (guanine-N2-)-methyltransferase activity"/>
    <property type="evidence" value="ECO:0007669"/>
    <property type="project" value="InterPro"/>
</dbReference>
<dbReference type="InterPro" id="IPR029063">
    <property type="entry name" value="SAM-dependent_MTases_sf"/>
</dbReference>
<proteinExistence type="predicted"/>
<dbReference type="SUPFAM" id="SSF53335">
    <property type="entry name" value="S-adenosyl-L-methionine-dependent methyltransferases"/>
    <property type="match status" value="1"/>
</dbReference>
<evidence type="ECO:0000313" key="2">
    <source>
        <dbReference type="EMBL" id="PLR98959.1"/>
    </source>
</evidence>
<dbReference type="EMBL" id="PGVA01000041">
    <property type="protein sequence ID" value="PLR81067.1"/>
    <property type="molecule type" value="Genomic_DNA"/>
</dbReference>
<protein>
    <recommendedName>
        <fullName evidence="5">Protein-L-IsoD(D-D) O-methyltransferase</fullName>
    </recommendedName>
</protein>
<dbReference type="Pfam" id="PF04445">
    <property type="entry name" value="SAM_MT"/>
    <property type="match status" value="1"/>
</dbReference>
<reference evidence="1 3" key="1">
    <citation type="submission" date="2017-11" db="EMBL/GenBank/DDBJ databases">
        <title>Comparitive Functional Genomics of Dry Heat Resistant strains isolated from the Viking Spacecraft.</title>
        <authorList>
            <person name="Seuylemezian A."/>
            <person name="Cooper K."/>
            <person name="Vaishampayan P."/>
        </authorList>
    </citation>
    <scope>NUCLEOTIDE SEQUENCE [LARGE SCALE GENOMIC DNA]</scope>
    <source>
        <strain evidence="1 3">M4.6</strain>
    </source>
</reference>
<dbReference type="RefSeq" id="WP_101578439.1">
    <property type="nucleotide sequence ID" value="NZ_PGVA01000041.1"/>
</dbReference>
<name>A0A2N5GJ29_9BACI</name>
<dbReference type="PANTHER" id="PTHR36112:SF1">
    <property type="entry name" value="RIBOSOMAL RNA SMALL SUBUNIT METHYLTRANSFERASE J"/>
    <property type="match status" value="1"/>
</dbReference>
<dbReference type="Proteomes" id="UP000235114">
    <property type="component" value="Unassembled WGS sequence"/>
</dbReference>
<evidence type="ECO:0000313" key="1">
    <source>
        <dbReference type="EMBL" id="PLR81067.1"/>
    </source>
</evidence>
<dbReference type="AlphaFoldDB" id="A0A2N5GJ29"/>
<comment type="caution">
    <text evidence="1">The sequence shown here is derived from an EMBL/GenBank/DDBJ whole genome shotgun (WGS) entry which is preliminary data.</text>
</comment>
<dbReference type="PANTHER" id="PTHR36112">
    <property type="entry name" value="RIBOSOMAL RNA SMALL SUBUNIT METHYLTRANSFERASE J"/>
    <property type="match status" value="1"/>
</dbReference>
<evidence type="ECO:0000313" key="4">
    <source>
        <dbReference type="Proteomes" id="UP000235114"/>
    </source>
</evidence>
<reference evidence="2 4" key="2">
    <citation type="submission" date="2017-12" db="EMBL/GenBank/DDBJ databases">
        <title>Comparative Functional Genomics of Dry Heat Resistant strains isolated from the Viking Spacecraft.</title>
        <authorList>
            <person name="Seuylemezian A."/>
            <person name="Cooper K."/>
            <person name="Vaishampayan P."/>
        </authorList>
    </citation>
    <scope>NUCLEOTIDE SEQUENCE [LARGE SCALE GENOMIC DNA]</scope>
    <source>
        <strain evidence="2 4">ATCC 29669</strain>
    </source>
</reference>
<keyword evidence="4" id="KW-1185">Reference proteome</keyword>
<organism evidence="1 3">
    <name type="scientific">Bacillus canaveralius</name>
    <dbReference type="NCBI Taxonomy" id="1403243"/>
    <lineage>
        <taxon>Bacteria</taxon>
        <taxon>Bacillati</taxon>
        <taxon>Bacillota</taxon>
        <taxon>Bacilli</taxon>
        <taxon>Bacillales</taxon>
        <taxon>Bacillaceae</taxon>
        <taxon>Bacillus</taxon>
    </lineage>
</organism>
<dbReference type="EMBL" id="PGVD01000019">
    <property type="protein sequence ID" value="PLR98959.1"/>
    <property type="molecule type" value="Genomic_DNA"/>
</dbReference>
<dbReference type="Proteomes" id="UP000234951">
    <property type="component" value="Unassembled WGS sequence"/>
</dbReference>
<accession>A0A2N5GJ29</accession>
<dbReference type="Gene3D" id="3.40.50.150">
    <property type="entry name" value="Vaccinia Virus protein VP39"/>
    <property type="match status" value="1"/>
</dbReference>
<dbReference type="OrthoDB" id="1653798at2"/>
<gene>
    <name evidence="1" type="ORF">CU635_16275</name>
    <name evidence="2" type="ORF">CVD25_06680</name>
</gene>
<sequence length="260" mass="29137">MIITTAGRTNDSMVKIARTTAAVLGASYVERRKRSIAAIQELVKDDCLIIGKDRLELYLYGTAEPFFFHPNSAMFRIKRLMKGGDDPFLDAAGLQKGMSVLDLTLGLASDSIVASFAVGNEGKITGIEGNSYIAYIVNQGLKEWDSGFTEINEAMRGIDVVHANATDYLRQIGDNSYDCVYLDPMFEETILESDGIKSLAKFALYEPVTKEMIDHARRVARHRVVLKDHFRSSRFAEFGFKVQRRKTAKFHFGVMEKEKG</sequence>
<evidence type="ECO:0008006" key="5">
    <source>
        <dbReference type="Google" id="ProtNLM"/>
    </source>
</evidence>